<sequence>MKKIILSLFGLALGFLIYKFPSFSTPCFLDDSICISEFKYSNSVERSLYLNNKTLDLEQKNEWINTHHIYPTGKNGFWNYCHDFSENAIICSFQNLINIPKCQPYSINKYPIDKWSLEIYKIELLDRDKFLYKLEPYKGEKTSWIAAQSIDINQEVLCEPEN</sequence>
<organism evidence="1 2">
    <name type="scientific">Acinetobacter vivianii</name>
    <dbReference type="NCBI Taxonomy" id="1776742"/>
    <lineage>
        <taxon>Bacteria</taxon>
        <taxon>Pseudomonadati</taxon>
        <taxon>Pseudomonadota</taxon>
        <taxon>Gammaproteobacteria</taxon>
        <taxon>Moraxellales</taxon>
        <taxon>Moraxellaceae</taxon>
        <taxon>Acinetobacter</taxon>
    </lineage>
</organism>
<reference evidence="1" key="2">
    <citation type="submission" date="2023-02" db="EMBL/GenBank/DDBJ databases">
        <authorList>
            <person name="Huang Y."/>
            <person name="Zhang Y."/>
            <person name="Zhang T."/>
            <person name="Wang J."/>
        </authorList>
    </citation>
    <scope>NUCLEOTIDE SEQUENCE</scope>
    <source>
        <strain evidence="1">KJ-1</strain>
    </source>
</reference>
<evidence type="ECO:0000313" key="1">
    <source>
        <dbReference type="EMBL" id="WDZ52822.1"/>
    </source>
</evidence>
<gene>
    <name evidence="1" type="ORF">LF296_08595</name>
</gene>
<dbReference type="EMBL" id="CP085083">
    <property type="protein sequence ID" value="WDZ52822.1"/>
    <property type="molecule type" value="Genomic_DNA"/>
</dbReference>
<name>A0AAJ6NLV2_9GAMM</name>
<dbReference type="AlphaFoldDB" id="A0AAJ6NLV2"/>
<dbReference type="RefSeq" id="WP_272656063.1">
    <property type="nucleotide sequence ID" value="NZ_CP085083.1"/>
</dbReference>
<dbReference type="Proteomes" id="UP001199528">
    <property type="component" value="Chromosome"/>
</dbReference>
<reference evidence="1" key="1">
    <citation type="journal article" date="2022" name="Front Environ Sci">
        <title>Complete genome sequence analysis of a novel alkane-degrading bacterial strain, Acinetobacter vivianii KJ-1, and its diesel degradation ability.</title>
        <authorList>
            <person name="Zhang Y."/>
            <person name="Song F."/>
            <person name="Wang J."/>
            <person name="Zhao Q."/>
            <person name="Zheng L."/>
            <person name="Wang Z."/>
            <person name="Zhang X."/>
            <person name="Gao Y."/>
            <person name="Chen G."/>
            <person name="Huang Y."/>
        </authorList>
    </citation>
    <scope>NUCLEOTIDE SEQUENCE</scope>
    <source>
        <strain evidence="1">KJ-1</strain>
    </source>
</reference>
<evidence type="ECO:0000313" key="2">
    <source>
        <dbReference type="Proteomes" id="UP001199528"/>
    </source>
</evidence>
<proteinExistence type="predicted"/>
<protein>
    <submittedName>
        <fullName evidence="1">Uncharacterized protein</fullName>
    </submittedName>
</protein>
<accession>A0AAJ6NLV2</accession>
<dbReference type="KEGG" id="aviv:LF296_08595"/>